<evidence type="ECO:0000256" key="2">
    <source>
        <dbReference type="ARBA" id="ARBA00022448"/>
    </source>
</evidence>
<accession>A0A831LIE6</accession>
<sequence>EALDQTPGIRVEQQCQYCNFSMVRMQGLGAEHTQVLINGQPMYSGLAGVYGLQQLSAVNIGRIEIVKGAGSALYGSSAVAGAINIITKEPSFTPMTTVDLQVGKYNTNKYALSSSMRNEKGNIGLNIYAQRFNKDAIDKTGPGITKSEVKNKDGISDRVESKLINAGFDLYVDNPFFSNDKLILRGRSVFENRAGGTLTDDYFKNPLTDGTENITTDRYEAELQYSREIKNNSELNFSLAYVNHQRNATNDSFLGDYMDTHQDSVPDLRIMRPYLASENTLTSTFSYNVQLGNHHLLAGMQYYTDNLDESGMYVVVNDESDFYGQSYRSVANKKAREFGAFIQDEWAVTRRLVVVPGVRIDYHHSEEIYSADQQIFTSDFPKTNFEEITINPRFAVKYELSPAITLRATTGSGFRAPYGFSEDLHLCSGSPRVWKSSDLNPETSVSYNFSADYYGDKTRISANLFHTRLKDKIGFTNAEPKVAALGYDYQWKNIDNAFVQGMELSVVTNLAKKLELGVDFTLNRGKYDNAREDWLDTSYEHYSKYIPRFPVTTGNVKVEYTPGTWTFTLNGNYQGTMYIDYYSEEPDLSKIKKTNPFSLFNARVSKRLNQSKIIYAGANNIFNYTQDERHLDDAAFMYAPVFGTMVYAGIAVNIIH</sequence>
<dbReference type="Proteomes" id="UP000886047">
    <property type="component" value="Unassembled WGS sequence"/>
</dbReference>
<dbReference type="InterPro" id="IPR039426">
    <property type="entry name" value="TonB-dep_rcpt-like"/>
</dbReference>
<keyword evidence="4 8" id="KW-0812">Transmembrane</keyword>
<dbReference type="GO" id="GO:0015344">
    <property type="term" value="F:siderophore uptake transmembrane transporter activity"/>
    <property type="evidence" value="ECO:0007669"/>
    <property type="project" value="TreeGrafter"/>
</dbReference>
<evidence type="ECO:0000256" key="7">
    <source>
        <dbReference type="ARBA" id="ARBA00023237"/>
    </source>
</evidence>
<evidence type="ECO:0000256" key="8">
    <source>
        <dbReference type="PROSITE-ProRule" id="PRU01360"/>
    </source>
</evidence>
<comment type="caution">
    <text evidence="12">The sequence shown here is derived from an EMBL/GenBank/DDBJ whole genome shotgun (WGS) entry which is preliminary data.</text>
</comment>
<evidence type="ECO:0000259" key="11">
    <source>
        <dbReference type="Pfam" id="PF07715"/>
    </source>
</evidence>
<dbReference type="InterPro" id="IPR000531">
    <property type="entry name" value="Beta-barrel_TonB"/>
</dbReference>
<evidence type="ECO:0000256" key="5">
    <source>
        <dbReference type="ARBA" id="ARBA00023077"/>
    </source>
</evidence>
<dbReference type="Gene3D" id="2.170.130.10">
    <property type="entry name" value="TonB-dependent receptor, plug domain"/>
    <property type="match status" value="1"/>
</dbReference>
<name>A0A831LIE6_9BACT</name>
<keyword evidence="12" id="KW-0675">Receptor</keyword>
<keyword evidence="6 8" id="KW-0472">Membrane</keyword>
<dbReference type="CDD" id="cd01347">
    <property type="entry name" value="ligand_gated_channel"/>
    <property type="match status" value="1"/>
</dbReference>
<dbReference type="Gene3D" id="2.40.170.20">
    <property type="entry name" value="TonB-dependent receptor, beta-barrel domain"/>
    <property type="match status" value="1"/>
</dbReference>
<dbReference type="AlphaFoldDB" id="A0A831LIE6"/>
<evidence type="ECO:0000256" key="3">
    <source>
        <dbReference type="ARBA" id="ARBA00022452"/>
    </source>
</evidence>
<protein>
    <submittedName>
        <fullName evidence="12">TonB-dependent receptor</fullName>
    </submittedName>
</protein>
<dbReference type="InterPro" id="IPR012910">
    <property type="entry name" value="Plug_dom"/>
</dbReference>
<evidence type="ECO:0000256" key="4">
    <source>
        <dbReference type="ARBA" id="ARBA00022692"/>
    </source>
</evidence>
<dbReference type="SUPFAM" id="SSF56935">
    <property type="entry name" value="Porins"/>
    <property type="match status" value="1"/>
</dbReference>
<keyword evidence="7 8" id="KW-0998">Cell outer membrane</keyword>
<dbReference type="EMBL" id="DSDK01000057">
    <property type="protein sequence ID" value="HDR50188.1"/>
    <property type="molecule type" value="Genomic_DNA"/>
</dbReference>
<dbReference type="PROSITE" id="PS52016">
    <property type="entry name" value="TONB_DEPENDENT_REC_3"/>
    <property type="match status" value="1"/>
</dbReference>
<dbReference type="PANTHER" id="PTHR30069">
    <property type="entry name" value="TONB-DEPENDENT OUTER MEMBRANE RECEPTOR"/>
    <property type="match status" value="1"/>
</dbReference>
<evidence type="ECO:0000256" key="6">
    <source>
        <dbReference type="ARBA" id="ARBA00023136"/>
    </source>
</evidence>
<evidence type="ECO:0000313" key="12">
    <source>
        <dbReference type="EMBL" id="HDR50188.1"/>
    </source>
</evidence>
<dbReference type="PANTHER" id="PTHR30069:SF57">
    <property type="entry name" value="TONB-DEPENDENT RECEPTOR"/>
    <property type="match status" value="1"/>
</dbReference>
<dbReference type="InterPro" id="IPR037066">
    <property type="entry name" value="Plug_dom_sf"/>
</dbReference>
<dbReference type="GO" id="GO:0044718">
    <property type="term" value="P:siderophore transmembrane transport"/>
    <property type="evidence" value="ECO:0007669"/>
    <property type="project" value="TreeGrafter"/>
</dbReference>
<comment type="similarity">
    <text evidence="8 9">Belongs to the TonB-dependent receptor family.</text>
</comment>
<evidence type="ECO:0000256" key="9">
    <source>
        <dbReference type="RuleBase" id="RU003357"/>
    </source>
</evidence>
<dbReference type="InterPro" id="IPR036942">
    <property type="entry name" value="Beta-barrel_TonB_sf"/>
</dbReference>
<comment type="subcellular location">
    <subcellularLocation>
        <location evidence="1 8">Cell outer membrane</location>
        <topology evidence="1 8">Multi-pass membrane protein</topology>
    </subcellularLocation>
</comment>
<evidence type="ECO:0000259" key="10">
    <source>
        <dbReference type="Pfam" id="PF00593"/>
    </source>
</evidence>
<keyword evidence="5 9" id="KW-0798">TonB box</keyword>
<feature type="domain" description="TonB-dependent receptor plug" evidence="11">
    <location>
        <begin position="1"/>
        <end position="82"/>
    </location>
</feature>
<reference evidence="12" key="1">
    <citation type="journal article" date="2020" name="mSystems">
        <title>Genome- and Community-Level Interaction Insights into Carbon Utilization and Element Cycling Functions of Hydrothermarchaeota in Hydrothermal Sediment.</title>
        <authorList>
            <person name="Zhou Z."/>
            <person name="Liu Y."/>
            <person name="Xu W."/>
            <person name="Pan J."/>
            <person name="Luo Z.H."/>
            <person name="Li M."/>
        </authorList>
    </citation>
    <scope>NUCLEOTIDE SEQUENCE [LARGE SCALE GENOMIC DNA]</scope>
    <source>
        <strain evidence="12">SpSt-1217</strain>
    </source>
</reference>
<keyword evidence="3 8" id="KW-1134">Transmembrane beta strand</keyword>
<evidence type="ECO:0000256" key="1">
    <source>
        <dbReference type="ARBA" id="ARBA00004571"/>
    </source>
</evidence>
<gene>
    <name evidence="12" type="ORF">ENN90_01005</name>
</gene>
<keyword evidence="2 8" id="KW-0813">Transport</keyword>
<dbReference type="Pfam" id="PF00593">
    <property type="entry name" value="TonB_dep_Rec_b-barrel"/>
    <property type="match status" value="1"/>
</dbReference>
<dbReference type="Pfam" id="PF07715">
    <property type="entry name" value="Plug"/>
    <property type="match status" value="1"/>
</dbReference>
<dbReference type="GO" id="GO:0009279">
    <property type="term" value="C:cell outer membrane"/>
    <property type="evidence" value="ECO:0007669"/>
    <property type="project" value="UniProtKB-SubCell"/>
</dbReference>
<organism evidence="12">
    <name type="scientific">Mariniphaga anaerophila</name>
    <dbReference type="NCBI Taxonomy" id="1484053"/>
    <lineage>
        <taxon>Bacteria</taxon>
        <taxon>Pseudomonadati</taxon>
        <taxon>Bacteroidota</taxon>
        <taxon>Bacteroidia</taxon>
        <taxon>Marinilabiliales</taxon>
        <taxon>Prolixibacteraceae</taxon>
        <taxon>Mariniphaga</taxon>
    </lineage>
</organism>
<feature type="non-terminal residue" evidence="12">
    <location>
        <position position="1"/>
    </location>
</feature>
<feature type="domain" description="TonB-dependent receptor-like beta-barrel" evidence="10">
    <location>
        <begin position="194"/>
        <end position="621"/>
    </location>
</feature>
<proteinExistence type="inferred from homology"/>